<evidence type="ECO:0000256" key="1">
    <source>
        <dbReference type="ARBA" id="ARBA00022679"/>
    </source>
</evidence>
<protein>
    <submittedName>
        <fullName evidence="5">Cobalamin adenosyltransferase</fullName>
    </submittedName>
</protein>
<keyword evidence="3" id="KW-0067">ATP-binding</keyword>
<evidence type="ECO:0000256" key="3">
    <source>
        <dbReference type="ARBA" id="ARBA00022840"/>
    </source>
</evidence>
<dbReference type="SUPFAM" id="SSF89028">
    <property type="entry name" value="Cobalamin adenosyltransferase-like"/>
    <property type="match status" value="1"/>
</dbReference>
<evidence type="ECO:0000313" key="5">
    <source>
        <dbReference type="EMBL" id="MBC2396869.1"/>
    </source>
</evidence>
<dbReference type="InterPro" id="IPR009194">
    <property type="entry name" value="AdoTrfase_EutT"/>
</dbReference>
<dbReference type="InterPro" id="IPR016030">
    <property type="entry name" value="CblAdoTrfase-like"/>
</dbReference>
<comment type="caution">
    <text evidence="5">The sequence shown here is derived from an EMBL/GenBank/DDBJ whole genome shotgun (WGS) entry which is preliminary data.</text>
</comment>
<evidence type="ECO:0000313" key="6">
    <source>
        <dbReference type="Proteomes" id="UP000563151"/>
    </source>
</evidence>
<reference evidence="5 6" key="1">
    <citation type="submission" date="2020-04" db="EMBL/GenBank/DDBJ databases">
        <title>Genomic insights into acetone-butanol-ethanol (ABE) fermentation by sequencing solventogenic clostridia strains.</title>
        <authorList>
            <person name="Brown S."/>
        </authorList>
    </citation>
    <scope>NUCLEOTIDE SEQUENCE [LARGE SCALE GENOMIC DNA]</scope>
    <source>
        <strain evidence="5 6">DJ011</strain>
    </source>
</reference>
<dbReference type="Pfam" id="PF01923">
    <property type="entry name" value="Cob_adeno_trans"/>
    <property type="match status" value="1"/>
</dbReference>
<dbReference type="GO" id="GO:0006580">
    <property type="term" value="P:ethanolamine metabolic process"/>
    <property type="evidence" value="ECO:0007669"/>
    <property type="project" value="InterPro"/>
</dbReference>
<evidence type="ECO:0000259" key="4">
    <source>
        <dbReference type="Pfam" id="PF01923"/>
    </source>
</evidence>
<sequence>MSVLTEYKLRSELRNKKMDEYVVSKDTLVTPSARQYLNERNIKLVIKEEKEKENTKNSIVDENKDKYIMPKYVSMYSGGYFEKKPEHMTQLLGNKLVFKTHPRIVLRGKIDSLESRILQVQILANKERNEKLVKDLEEVIYFVRNILRSEVLEEEIKDFILLGMNESEMREMSHYPKKYFNVDHILPSYKMGEILVELNSLRSYSREVEIAALNAFKNEEGEIKRNDIIQCLNRLSSCFYIMMCKHLAGQYK</sequence>
<dbReference type="AlphaFoldDB" id="A0A923E9F3"/>
<evidence type="ECO:0000256" key="2">
    <source>
        <dbReference type="ARBA" id="ARBA00022741"/>
    </source>
</evidence>
<dbReference type="RefSeq" id="WP_035146240.1">
    <property type="nucleotide sequence ID" value="NZ_JAAZWO010000003.1"/>
</dbReference>
<dbReference type="GO" id="GO:0008817">
    <property type="term" value="F:corrinoid adenosyltransferase activity"/>
    <property type="evidence" value="ECO:0007669"/>
    <property type="project" value="InterPro"/>
</dbReference>
<name>A0A923E9F3_CLOTT</name>
<dbReference type="InterPro" id="IPR036451">
    <property type="entry name" value="CblAdoTrfase-like_sf"/>
</dbReference>
<keyword evidence="1" id="KW-0808">Transferase</keyword>
<dbReference type="Gene3D" id="1.20.1200.10">
    <property type="entry name" value="Cobalamin adenosyltransferase-like"/>
    <property type="match status" value="1"/>
</dbReference>
<dbReference type="GO" id="GO:0009236">
    <property type="term" value="P:cobalamin biosynthetic process"/>
    <property type="evidence" value="ECO:0007669"/>
    <property type="project" value="InterPro"/>
</dbReference>
<proteinExistence type="predicted"/>
<dbReference type="Proteomes" id="UP000563151">
    <property type="component" value="Unassembled WGS sequence"/>
</dbReference>
<dbReference type="EMBL" id="JAAZWO010000003">
    <property type="protein sequence ID" value="MBC2396869.1"/>
    <property type="molecule type" value="Genomic_DNA"/>
</dbReference>
<keyword evidence="6" id="KW-1185">Reference proteome</keyword>
<keyword evidence="2" id="KW-0547">Nucleotide-binding</keyword>
<dbReference type="GO" id="GO:0005524">
    <property type="term" value="F:ATP binding"/>
    <property type="evidence" value="ECO:0007669"/>
    <property type="project" value="UniProtKB-KW"/>
</dbReference>
<dbReference type="PIRSF" id="PIRSF012294">
    <property type="entry name" value="ATR_EutT"/>
    <property type="match status" value="1"/>
</dbReference>
<gene>
    <name evidence="5" type="ORF">HGG79_03605</name>
</gene>
<organism evidence="5 6">
    <name type="scientific">Clostridium tetanomorphum</name>
    <dbReference type="NCBI Taxonomy" id="1553"/>
    <lineage>
        <taxon>Bacteria</taxon>
        <taxon>Bacillati</taxon>
        <taxon>Bacillota</taxon>
        <taxon>Clostridia</taxon>
        <taxon>Eubacteriales</taxon>
        <taxon>Clostridiaceae</taxon>
        <taxon>Clostridium</taxon>
    </lineage>
</organism>
<accession>A0A923E9F3</accession>
<feature type="domain" description="Cobalamin adenosyltransferase-like" evidence="4">
    <location>
        <begin position="80"/>
        <end position="245"/>
    </location>
</feature>